<dbReference type="GeneID" id="2948452"/>
<feature type="region of interest" description="Disordered" evidence="10">
    <location>
        <begin position="1"/>
        <end position="21"/>
    </location>
</feature>
<evidence type="ECO:0000256" key="8">
    <source>
        <dbReference type="ARBA" id="ARBA00023109"/>
    </source>
</evidence>
<dbReference type="KEGG" id="vg:2948452"/>
<keyword evidence="9" id="KW-0238">DNA-binding</keyword>
<dbReference type="InterPro" id="IPR036367">
    <property type="entry name" value="Ad_DBP_C_sf"/>
</dbReference>
<evidence type="ECO:0000256" key="5">
    <source>
        <dbReference type="ARBA" id="ARBA00022705"/>
    </source>
</evidence>
<dbReference type="Pfam" id="PF03728">
    <property type="entry name" value="Viral_DNA_Zn_bi"/>
    <property type="match status" value="2"/>
</dbReference>
<reference evidence="13 14" key="2">
    <citation type="journal article" date="2000" name="J. Gen. Virol.">
        <title>DNA sequence of frog adenovirus.</title>
        <authorList>
            <person name="Davison A.J."/>
            <person name="Wright K.M."/>
            <person name="Harrach B."/>
        </authorList>
    </citation>
    <scope>NUCLEOTIDE SEQUENCE [LARGE SCALE GENOMIC DNA]</scope>
    <source>
        <strain evidence="13 14">THT/62</strain>
    </source>
</reference>
<evidence type="ECO:0000256" key="1">
    <source>
        <dbReference type="ARBA" id="ARBA00022518"/>
    </source>
</evidence>
<keyword evidence="5" id="KW-0235">DNA replication</keyword>
<dbReference type="InterPro" id="IPR003176">
    <property type="entry name" value="Adenovirus_DNA-bd_a"/>
</dbReference>
<dbReference type="GO" id="GO:0006351">
    <property type="term" value="P:DNA-templated transcription"/>
    <property type="evidence" value="ECO:0007669"/>
    <property type="project" value="InterPro"/>
</dbReference>
<evidence type="ECO:0000256" key="3">
    <source>
        <dbReference type="ARBA" id="ARBA00022562"/>
    </source>
</evidence>
<evidence type="ECO:0000259" key="12">
    <source>
        <dbReference type="Pfam" id="PF03728"/>
    </source>
</evidence>
<reference evidence="13 14" key="4">
    <citation type="journal article" date="2001" name="Virus Genes">
        <title>Four new inverted terminal repeat sequences from bovine adenoviruses reveal striking differences in the length and content of the ITRs.</title>
        <authorList>
            <person name="Dan A."/>
            <person name="Elo P."/>
            <person name="Harrach B."/>
            <person name="Zadori Z."/>
            <person name="Benko M."/>
        </authorList>
    </citation>
    <scope>NUCLEOTIDE SEQUENCE [LARGE SCALE GENOMIC DNA]</scope>
    <source>
        <strain evidence="13 14">THT/62</strain>
    </source>
</reference>
<feature type="region of interest" description="Disordered" evidence="10">
    <location>
        <begin position="351"/>
        <end position="380"/>
    </location>
</feature>
<evidence type="ECO:0000256" key="2">
    <source>
        <dbReference type="ARBA" id="ARBA00022553"/>
    </source>
</evidence>
<dbReference type="InterPro" id="IPR036368">
    <property type="entry name" value="ADBP_zn-bd_sf"/>
</dbReference>
<keyword evidence="6" id="KW-0479">Metal-binding</keyword>
<keyword evidence="7" id="KW-0862">Zinc</keyword>
<dbReference type="RefSeq" id="NP_077399.1">
    <property type="nucleotide sequence ID" value="NC_002685.2"/>
</dbReference>
<reference evidence="13 14" key="1">
    <citation type="journal article" date="1998" name="J. Gen. Virol.">
        <title>Analysis of the hexon gene sequence of bovine adenovirus type 4 provides further support for a new adenovirus genus (Atadenovirus).</title>
        <authorList>
            <person name="Dan A."/>
            <person name="Ruzsics Z."/>
            <person name="Russell W.C."/>
            <person name="Benko M."/>
            <person name="Harrach B."/>
        </authorList>
    </citation>
    <scope>NUCLEOTIDE SEQUENCE [LARGE SCALE GENOMIC DNA]</scope>
    <source>
        <strain evidence="13 14">THT/62</strain>
    </source>
</reference>
<feature type="domain" description="Adenovirus DNA-binding zinc-binding" evidence="12">
    <location>
        <begin position="226"/>
        <end position="317"/>
    </location>
</feature>
<feature type="domain" description="Adenovirus DNA-binding all-alpha" evidence="11">
    <location>
        <begin position="23"/>
        <end position="100"/>
    </location>
</feature>
<dbReference type="InterPro" id="IPR036362">
    <property type="entry name" value="Adenovirus_DNA-bd_N_sf"/>
</dbReference>
<organism evidence="13 14">
    <name type="scientific">Bovine adenovirus 4</name>
    <name type="common">BAdV-4</name>
    <dbReference type="NCBI Taxonomy" id="70333"/>
    <lineage>
        <taxon>Viruses</taxon>
        <taxon>Varidnaviria</taxon>
        <taxon>Bamfordvirae</taxon>
        <taxon>Preplasmiviricota</taxon>
        <taxon>Polisuviricotina</taxon>
        <taxon>Pharingeaviricetes</taxon>
        <taxon>Rowavirales</taxon>
        <taxon>Adenoviridae</taxon>
        <taxon>Barthadenovirus</taxon>
        <taxon>Barthadenovirus bosquartum</taxon>
        <taxon>Bovine atadenovirus D</taxon>
    </lineage>
</organism>
<keyword evidence="3" id="KW-1048">Host nucleus</keyword>
<evidence type="ECO:0000313" key="14">
    <source>
        <dbReference type="Proteomes" id="UP000172814"/>
    </source>
</evidence>
<sequence>MSTKKGSKLARKGRSENEETQQKIQAALEIVSKFGEYVKVETSQMKFHPEEGDCEKLFSQYLKKHKSINLTYSNFKSMAIVGGRMLYSAICKQIGLVPNFNVTGCYLWYHDWDERPRCFHGDFMLKKVNEIEMSPTSEMGIQALKEGRGILCNGKMNKQVVKVVQENFMLCSEDAQQRFGQCSPRSCGLNFSDEKKALIAMQNAFQTTKAVFPNAKIGNMLFILGQCECNYGGKLVIGKQLPKITAYTITGVEGIDAQDVSKVQAAAVMYPAVFVFQCCNFQFTSKRNTTKFCEMKISVPDMLQCLTLVRKFWFECMGTPLPINFPQFKWNQCFQVKNTVLPSIEEDVEANPFGEVEEAPPKKKKRTVLESSSEEDDEDD</sequence>
<dbReference type="Proteomes" id="UP000172814">
    <property type="component" value="Segment"/>
</dbReference>
<keyword evidence="1" id="KW-0244">Early protein</keyword>
<dbReference type="Gene3D" id="1.10.269.10">
    <property type="entry name" value="Adenovirus DNA-binding, N-terminal domain"/>
    <property type="match status" value="1"/>
</dbReference>
<evidence type="ECO:0000313" key="13">
    <source>
        <dbReference type="EMBL" id="AAK13169.1"/>
    </source>
</evidence>
<evidence type="ECO:0000256" key="10">
    <source>
        <dbReference type="SAM" id="MobiDB-lite"/>
    </source>
</evidence>
<organismHost>
    <name type="scientific">Bos taurus</name>
    <name type="common">Bovine</name>
    <dbReference type="NCBI Taxonomy" id="9913"/>
</organismHost>
<dbReference type="Pfam" id="PF02236">
    <property type="entry name" value="Viral_DNA_bi"/>
    <property type="match status" value="1"/>
</dbReference>
<feature type="domain" description="Adenovirus DNA-binding zinc-binding" evidence="12">
    <location>
        <begin position="116"/>
        <end position="215"/>
    </location>
</feature>
<evidence type="ECO:0000256" key="9">
    <source>
        <dbReference type="ARBA" id="ARBA00023125"/>
    </source>
</evidence>
<proteinExistence type="predicted"/>
<keyword evidence="14" id="KW-1185">Reference proteome</keyword>
<dbReference type="GO" id="GO:0003677">
    <property type="term" value="F:DNA binding"/>
    <property type="evidence" value="ECO:0007669"/>
    <property type="project" value="UniProtKB-KW"/>
</dbReference>
<name>Q997H7_ADEB4</name>
<keyword evidence="4" id="KW-0945">Host-virus interaction</keyword>
<keyword evidence="8" id="KW-1194">Viral DNA replication</keyword>
<dbReference type="InterPro" id="IPR005376">
    <property type="entry name" value="Adenovirus_DNA-bd_zn-bd"/>
</dbReference>
<dbReference type="GO" id="GO:0008270">
    <property type="term" value="F:zinc ion binding"/>
    <property type="evidence" value="ECO:0007669"/>
    <property type="project" value="InterPro"/>
</dbReference>
<feature type="compositionally biased region" description="Basic residues" evidence="10">
    <location>
        <begin position="1"/>
        <end position="12"/>
    </location>
</feature>
<dbReference type="Gene3D" id="3.90.148.10">
    <property type="entry name" value="Adenovirus DNA-binding, C-terminal domain superfamily/Adenovirus DNA-binding, zinc binding domain"/>
    <property type="match status" value="1"/>
</dbReference>
<evidence type="ECO:0000259" key="11">
    <source>
        <dbReference type="Pfam" id="PF02236"/>
    </source>
</evidence>
<reference evidence="13 14" key="3">
    <citation type="journal article" date="2000" name="Virus Res.">
        <title>DNA sequencing and phylogenetic analysis of the protease gene of ovine adenovirus 3 suggest that adenoviruses of sheep belong to two different genera.</title>
        <authorList>
            <person name="Barbezange C."/>
            <person name="Benko M."/>
            <person name="Dan A."/>
            <person name="Harrach B."/>
        </authorList>
    </citation>
    <scope>NUCLEOTIDE SEQUENCE [LARGE SCALE GENOMIC DNA]</scope>
    <source>
        <strain evidence="13 14">THT/62</strain>
    </source>
</reference>
<dbReference type="SUPFAM" id="SSF57917">
    <property type="entry name" value="Zn-binding domains of ADDBP"/>
    <property type="match status" value="2"/>
</dbReference>
<evidence type="ECO:0000256" key="6">
    <source>
        <dbReference type="ARBA" id="ARBA00022723"/>
    </source>
</evidence>
<dbReference type="GO" id="GO:0039693">
    <property type="term" value="P:viral DNA genome replication"/>
    <property type="evidence" value="ECO:0007669"/>
    <property type="project" value="UniProtKB-KW"/>
</dbReference>
<protein>
    <submittedName>
        <fullName evidence="13">DBP</fullName>
    </submittedName>
</protein>
<keyword evidence="2" id="KW-0597">Phosphoprotein</keyword>
<dbReference type="EMBL" id="AF036092">
    <property type="protein sequence ID" value="AAK13169.1"/>
    <property type="molecule type" value="Genomic_DNA"/>
</dbReference>
<dbReference type="SUPFAM" id="SSF47724">
    <property type="entry name" value="Domain of early E2A DNA-binding protein, ADDBP"/>
    <property type="match status" value="1"/>
</dbReference>
<evidence type="ECO:0000256" key="4">
    <source>
        <dbReference type="ARBA" id="ARBA00022581"/>
    </source>
</evidence>
<evidence type="ECO:0000256" key="7">
    <source>
        <dbReference type="ARBA" id="ARBA00022833"/>
    </source>
</evidence>
<dbReference type="GO" id="GO:0006260">
    <property type="term" value="P:DNA replication"/>
    <property type="evidence" value="ECO:0007669"/>
    <property type="project" value="UniProtKB-KW"/>
</dbReference>
<accession>Q997H7</accession>